<dbReference type="Proteomes" id="UP001177260">
    <property type="component" value="Unassembled WGS sequence"/>
</dbReference>
<protein>
    <submittedName>
        <fullName evidence="1">Uncharacterized protein</fullName>
    </submittedName>
</protein>
<gene>
    <name evidence="1" type="ORF">N8T08_003662</name>
</gene>
<sequence>MTHTDDFTPQHLYEPLEGVERLENYRPGGYHPVTIDDQFQGRYQILNKLGHGSYSTMWLARDIQSEKYVAVKICTADSKPRETSVLSDLTSLRHCSGRTLGQSMIASIKDQFNIQGPNGSHDCYVGVLARASLAGLKDGSWIRLFQPDVARVLAAQLVIAVEYVHAQGYVHGDLHLGNILLKMPPDFDQLSVERLYKDYRAPELDPVIHLDGKPLPPGVPSHGIAPILVKLFHRHKNKSTILALPS</sequence>
<dbReference type="EMBL" id="JAOPJF010000020">
    <property type="protein sequence ID" value="KAK1146014.1"/>
    <property type="molecule type" value="Genomic_DNA"/>
</dbReference>
<evidence type="ECO:0000313" key="2">
    <source>
        <dbReference type="Proteomes" id="UP001177260"/>
    </source>
</evidence>
<organism evidence="1 2">
    <name type="scientific">Aspergillus melleus</name>
    <dbReference type="NCBI Taxonomy" id="138277"/>
    <lineage>
        <taxon>Eukaryota</taxon>
        <taxon>Fungi</taxon>
        <taxon>Dikarya</taxon>
        <taxon>Ascomycota</taxon>
        <taxon>Pezizomycotina</taxon>
        <taxon>Eurotiomycetes</taxon>
        <taxon>Eurotiomycetidae</taxon>
        <taxon>Eurotiales</taxon>
        <taxon>Aspergillaceae</taxon>
        <taxon>Aspergillus</taxon>
        <taxon>Aspergillus subgen. Circumdati</taxon>
    </lineage>
</organism>
<name>A0ACC3B6R4_9EURO</name>
<proteinExistence type="predicted"/>
<evidence type="ECO:0000313" key="1">
    <source>
        <dbReference type="EMBL" id="KAK1146014.1"/>
    </source>
</evidence>
<comment type="caution">
    <text evidence="1">The sequence shown here is derived from an EMBL/GenBank/DDBJ whole genome shotgun (WGS) entry which is preliminary data.</text>
</comment>
<accession>A0ACC3B6R4</accession>
<keyword evidence="2" id="KW-1185">Reference proteome</keyword>
<reference evidence="1 2" key="1">
    <citation type="journal article" date="2023" name="ACS Omega">
        <title>Identification of the Neoaspergillic Acid Biosynthesis Gene Cluster by Establishing an In Vitro CRISPR-Ribonucleoprotein Genetic System in Aspergillus melleus.</title>
        <authorList>
            <person name="Yuan B."/>
            <person name="Grau M.F."/>
            <person name="Murata R.M."/>
            <person name="Torok T."/>
            <person name="Venkateswaran K."/>
            <person name="Stajich J.E."/>
            <person name="Wang C.C.C."/>
        </authorList>
    </citation>
    <scope>NUCLEOTIDE SEQUENCE [LARGE SCALE GENOMIC DNA]</scope>
    <source>
        <strain evidence="1 2">IMV 1140</strain>
    </source>
</reference>